<dbReference type="Gene3D" id="3.60.10.10">
    <property type="entry name" value="Endonuclease/exonuclease/phosphatase"/>
    <property type="match status" value="1"/>
</dbReference>
<dbReference type="InterPro" id="IPR036691">
    <property type="entry name" value="Endo/exonu/phosph_ase_sf"/>
</dbReference>
<feature type="domain" description="Reverse transcriptase" evidence="1">
    <location>
        <begin position="348"/>
        <end position="629"/>
    </location>
</feature>
<dbReference type="PANTHER" id="PTHR47027:SF20">
    <property type="entry name" value="REVERSE TRANSCRIPTASE-LIKE PROTEIN WITH RNA-DIRECTED DNA POLYMERASE DOMAIN"/>
    <property type="match status" value="1"/>
</dbReference>
<evidence type="ECO:0000313" key="2">
    <source>
        <dbReference type="EMBL" id="CAL8139512.1"/>
    </source>
</evidence>
<keyword evidence="3" id="KW-1185">Reference proteome</keyword>
<dbReference type="Proteomes" id="UP001642540">
    <property type="component" value="Unassembled WGS sequence"/>
</dbReference>
<proteinExistence type="predicted"/>
<accession>A0ABP1RZ25</accession>
<dbReference type="Pfam" id="PF00078">
    <property type="entry name" value="RVT_1"/>
    <property type="match status" value="1"/>
</dbReference>
<dbReference type="InterPro" id="IPR000477">
    <property type="entry name" value="RT_dom"/>
</dbReference>
<organism evidence="2 3">
    <name type="scientific">Orchesella dallaii</name>
    <dbReference type="NCBI Taxonomy" id="48710"/>
    <lineage>
        <taxon>Eukaryota</taxon>
        <taxon>Metazoa</taxon>
        <taxon>Ecdysozoa</taxon>
        <taxon>Arthropoda</taxon>
        <taxon>Hexapoda</taxon>
        <taxon>Collembola</taxon>
        <taxon>Entomobryomorpha</taxon>
        <taxon>Entomobryoidea</taxon>
        <taxon>Orchesellidae</taxon>
        <taxon>Orchesellinae</taxon>
        <taxon>Orchesella</taxon>
    </lineage>
</organism>
<name>A0ABP1RZ25_9HEXA</name>
<sequence length="958" mass="111161">MTLIPEDLNYNLAARRESCDSTVSGRGQTLTECFSHLDLVLLNGRSLSDASGSHTFVSHQGCSVVDFIWTSAFTAQTIYDFAVEEASTSDHQPCSVLIQWSKDTYEAVQQQKDQVETAPKFRWVSEKADDFRKWLNDTAPSTIRNTPKAIYDEIKSSIQKAACASDMLIKSKPKSHETENNQPWFDKECRIAKASLNKALRICKKQLFKTPFLHKYLLSKSEFKKLVTEKRNEYNNGLIKIFSSSSSPKDFWAAVKRLRDPGRRDCVVSRTEWEAFYDDVLPSRQRDKTDFYGVEDPLIDTQITTKEVLEAIKSLKLKKSPGIDGIRNEFLRALPITWINHVTLLFNSILTTEELPADLIDIEVVMIYKKGEPTDPRNYRGISLINTVLKIFTSIMLKRLETWVEDCHILPESQAGFRKKRGCVDHIFTLDALRQISKRRRRKRKLHLVFVDFARAFDSINHQKLWNRLNDIGVSSKFIRIFQDLYSKATMRVRTNSGHTKHFDVAEGVLQGELTSPLFFALYISDIDDIFKIMESQGIRGININSRVAIHLLAYADDLIILADCPSHLQDKLNELAIYCRNKELTVNVAKTKILIFSHHHNSRHKTEFTFNNRPIEIVEEFKYLGVTFCSCGKFHKHLAEIKMKCSSVMSSIISIILRSRSQSWYTVEKLLDTLLISIPLYASEIWSLQYVEEIEKMRLTFLKRVLTLPQYTPGYMIRLETGLTHISRTILDRSLRWWLKTTEMEESRTPKLCMRELLKLDQENPDTSTACSRVSWVQSVKNLMTTAAPVNIHDLTSETRYCDVKAGVIASGLNSQEADLDRCNQSSFSLLYSRLKTNTKMEEYLNFPISFHKKRLFAQLRLHPEQLSILHVYVDRCKYVFHPSSRCSVCNEPDNDDLFHHVCICKIYHPFRNQDKLTNISRRSFHKYFKYYDLNFIHYIFKFMKVSLCVRSFCLNE</sequence>
<comment type="caution">
    <text evidence="2">The sequence shown here is derived from an EMBL/GenBank/DDBJ whole genome shotgun (WGS) entry which is preliminary data.</text>
</comment>
<dbReference type="SUPFAM" id="SSF56672">
    <property type="entry name" value="DNA/RNA polymerases"/>
    <property type="match status" value="1"/>
</dbReference>
<reference evidence="2 3" key="1">
    <citation type="submission" date="2024-08" db="EMBL/GenBank/DDBJ databases">
        <authorList>
            <person name="Cucini C."/>
            <person name="Frati F."/>
        </authorList>
    </citation>
    <scope>NUCLEOTIDE SEQUENCE [LARGE SCALE GENOMIC DNA]</scope>
</reference>
<dbReference type="PANTHER" id="PTHR47027">
    <property type="entry name" value="REVERSE TRANSCRIPTASE DOMAIN-CONTAINING PROTEIN"/>
    <property type="match status" value="1"/>
</dbReference>
<protein>
    <recommendedName>
        <fullName evidence="1">Reverse transcriptase domain-containing protein</fullName>
    </recommendedName>
</protein>
<dbReference type="InterPro" id="IPR043502">
    <property type="entry name" value="DNA/RNA_pol_sf"/>
</dbReference>
<dbReference type="EMBL" id="CAXLJM020000128">
    <property type="protein sequence ID" value="CAL8139512.1"/>
    <property type="molecule type" value="Genomic_DNA"/>
</dbReference>
<dbReference type="CDD" id="cd01650">
    <property type="entry name" value="RT_nLTR_like"/>
    <property type="match status" value="1"/>
</dbReference>
<evidence type="ECO:0000313" key="3">
    <source>
        <dbReference type="Proteomes" id="UP001642540"/>
    </source>
</evidence>
<dbReference type="SUPFAM" id="SSF56219">
    <property type="entry name" value="DNase I-like"/>
    <property type="match status" value="1"/>
</dbReference>
<evidence type="ECO:0000259" key="1">
    <source>
        <dbReference type="PROSITE" id="PS50878"/>
    </source>
</evidence>
<dbReference type="PROSITE" id="PS50878">
    <property type="entry name" value="RT_POL"/>
    <property type="match status" value="1"/>
</dbReference>
<gene>
    <name evidence="2" type="ORF">ODALV1_LOCUS27867</name>
</gene>